<protein>
    <submittedName>
        <fullName evidence="1">Uncharacterized protein</fullName>
    </submittedName>
</protein>
<keyword evidence="2" id="KW-1185">Reference proteome</keyword>
<comment type="caution">
    <text evidence="1">The sequence shown here is derived from an EMBL/GenBank/DDBJ whole genome shotgun (WGS) entry which is preliminary data.</text>
</comment>
<evidence type="ECO:0000313" key="1">
    <source>
        <dbReference type="EMBL" id="KAI0038925.1"/>
    </source>
</evidence>
<dbReference type="Proteomes" id="UP000814033">
    <property type="component" value="Unassembled WGS sequence"/>
</dbReference>
<gene>
    <name evidence="1" type="ORF">FA95DRAFT_1613003</name>
</gene>
<organism evidence="1 2">
    <name type="scientific">Auriscalpium vulgare</name>
    <dbReference type="NCBI Taxonomy" id="40419"/>
    <lineage>
        <taxon>Eukaryota</taxon>
        <taxon>Fungi</taxon>
        <taxon>Dikarya</taxon>
        <taxon>Basidiomycota</taxon>
        <taxon>Agaricomycotina</taxon>
        <taxon>Agaricomycetes</taxon>
        <taxon>Russulales</taxon>
        <taxon>Auriscalpiaceae</taxon>
        <taxon>Auriscalpium</taxon>
    </lineage>
</organism>
<evidence type="ECO:0000313" key="2">
    <source>
        <dbReference type="Proteomes" id="UP000814033"/>
    </source>
</evidence>
<proteinExistence type="predicted"/>
<dbReference type="EMBL" id="MU276387">
    <property type="protein sequence ID" value="KAI0038925.1"/>
    <property type="molecule type" value="Genomic_DNA"/>
</dbReference>
<name>A0ACB8R597_9AGAM</name>
<reference evidence="1" key="2">
    <citation type="journal article" date="2022" name="New Phytol.">
        <title>Evolutionary transition to the ectomycorrhizal habit in the genomes of a hyperdiverse lineage of mushroom-forming fungi.</title>
        <authorList>
            <person name="Looney B."/>
            <person name="Miyauchi S."/>
            <person name="Morin E."/>
            <person name="Drula E."/>
            <person name="Courty P.E."/>
            <person name="Kohler A."/>
            <person name="Kuo A."/>
            <person name="LaButti K."/>
            <person name="Pangilinan J."/>
            <person name="Lipzen A."/>
            <person name="Riley R."/>
            <person name="Andreopoulos W."/>
            <person name="He G."/>
            <person name="Johnson J."/>
            <person name="Nolan M."/>
            <person name="Tritt A."/>
            <person name="Barry K.W."/>
            <person name="Grigoriev I.V."/>
            <person name="Nagy L.G."/>
            <person name="Hibbett D."/>
            <person name="Henrissat B."/>
            <person name="Matheny P.B."/>
            <person name="Labbe J."/>
            <person name="Martin F.M."/>
        </authorList>
    </citation>
    <scope>NUCLEOTIDE SEQUENCE</scope>
    <source>
        <strain evidence="1">FP105234-sp</strain>
    </source>
</reference>
<sequence length="385" mass="41724">MSYFMLSASDACAVSGFFNARVGARHKPEKRVNGHVTTWHASRYRTAGDAFAVSRSFTGHLVCVIGAAPFAPLWCPDGGQDAADATRLDTATVSFPVILSVIPNGAAPQQCHDDAQAPKSATRVAARTSSTLGPWPQELDLVFEDGHKFAAHSKQQPRVKKVLTQACTKCLLQEMFWRHLIPAGPYWYELARSALLRTLGTTSWAGGCPRTGHGPDFTGRISKSEPFCHPIIIKALTSIFFGPKALHTFPDDAFVIKDSDDSDDLDDLDSDVQQELPPPMIAYVAALVWSVLKQWQLGTFSKDSVSGDSIAAVYKDLIATFSQGLEKNPTGYHNTMAYIYLAVRGLLLPEGSEDPAVQVAGVASAAVDCNGDVHYPHECVQYSIP</sequence>
<accession>A0ACB8R597</accession>
<reference evidence="1" key="1">
    <citation type="submission" date="2021-02" db="EMBL/GenBank/DDBJ databases">
        <authorList>
            <consortium name="DOE Joint Genome Institute"/>
            <person name="Ahrendt S."/>
            <person name="Looney B.P."/>
            <person name="Miyauchi S."/>
            <person name="Morin E."/>
            <person name="Drula E."/>
            <person name="Courty P.E."/>
            <person name="Chicoki N."/>
            <person name="Fauchery L."/>
            <person name="Kohler A."/>
            <person name="Kuo A."/>
            <person name="Labutti K."/>
            <person name="Pangilinan J."/>
            <person name="Lipzen A."/>
            <person name="Riley R."/>
            <person name="Andreopoulos W."/>
            <person name="He G."/>
            <person name="Johnson J."/>
            <person name="Barry K.W."/>
            <person name="Grigoriev I.V."/>
            <person name="Nagy L."/>
            <person name="Hibbett D."/>
            <person name="Henrissat B."/>
            <person name="Matheny P.B."/>
            <person name="Labbe J."/>
            <person name="Martin F."/>
        </authorList>
    </citation>
    <scope>NUCLEOTIDE SEQUENCE</scope>
    <source>
        <strain evidence="1">FP105234-sp</strain>
    </source>
</reference>